<name>A0A9P7Y349_9FUNG</name>
<feature type="compositionally biased region" description="Polar residues" evidence="1">
    <location>
        <begin position="151"/>
        <end position="169"/>
    </location>
</feature>
<dbReference type="InterPro" id="IPR013083">
    <property type="entry name" value="Znf_RING/FYVE/PHD"/>
</dbReference>
<feature type="compositionally biased region" description="Low complexity" evidence="1">
    <location>
        <begin position="28"/>
        <end position="40"/>
    </location>
</feature>
<keyword evidence="4" id="KW-1185">Reference proteome</keyword>
<comment type="caution">
    <text evidence="3">The sequence shown here is derived from an EMBL/GenBank/DDBJ whole genome shotgun (WGS) entry which is preliminary data.</text>
</comment>
<evidence type="ECO:0000256" key="1">
    <source>
        <dbReference type="SAM" id="MobiDB-lite"/>
    </source>
</evidence>
<feature type="compositionally biased region" description="Polar residues" evidence="1">
    <location>
        <begin position="230"/>
        <end position="248"/>
    </location>
</feature>
<evidence type="ECO:0000313" key="3">
    <source>
        <dbReference type="EMBL" id="KAG9072090.1"/>
    </source>
</evidence>
<evidence type="ECO:0000313" key="4">
    <source>
        <dbReference type="Proteomes" id="UP000707451"/>
    </source>
</evidence>
<feature type="domain" description="RING-type" evidence="2">
    <location>
        <begin position="625"/>
        <end position="652"/>
    </location>
</feature>
<feature type="region of interest" description="Disordered" evidence="1">
    <location>
        <begin position="361"/>
        <end position="450"/>
    </location>
</feature>
<feature type="region of interest" description="Disordered" evidence="1">
    <location>
        <begin position="463"/>
        <end position="497"/>
    </location>
</feature>
<feature type="compositionally biased region" description="Basic and acidic residues" evidence="1">
    <location>
        <begin position="82"/>
        <end position="92"/>
    </location>
</feature>
<dbReference type="Proteomes" id="UP000707451">
    <property type="component" value="Unassembled WGS sequence"/>
</dbReference>
<dbReference type="InterPro" id="IPR001841">
    <property type="entry name" value="Znf_RING"/>
</dbReference>
<feature type="region of interest" description="Disordered" evidence="1">
    <location>
        <begin position="310"/>
        <end position="340"/>
    </location>
</feature>
<gene>
    <name evidence="3" type="ORF">KI688_006314</name>
</gene>
<dbReference type="AlphaFoldDB" id="A0A9P7Y349"/>
<accession>A0A9P7Y349</accession>
<feature type="compositionally biased region" description="Polar residues" evidence="1">
    <location>
        <begin position="364"/>
        <end position="382"/>
    </location>
</feature>
<feature type="compositionally biased region" description="Polar residues" evidence="1">
    <location>
        <begin position="178"/>
        <end position="196"/>
    </location>
</feature>
<organism evidence="3 4">
    <name type="scientific">Linnemannia hyalina</name>
    <dbReference type="NCBI Taxonomy" id="64524"/>
    <lineage>
        <taxon>Eukaryota</taxon>
        <taxon>Fungi</taxon>
        <taxon>Fungi incertae sedis</taxon>
        <taxon>Mucoromycota</taxon>
        <taxon>Mortierellomycotina</taxon>
        <taxon>Mortierellomycetes</taxon>
        <taxon>Mortierellales</taxon>
        <taxon>Mortierellaceae</taxon>
        <taxon>Linnemannia</taxon>
    </lineage>
</organism>
<feature type="compositionally biased region" description="Low complexity" evidence="1">
    <location>
        <begin position="256"/>
        <end position="271"/>
    </location>
</feature>
<dbReference type="EMBL" id="JAHRHY010000002">
    <property type="protein sequence ID" value="KAG9072090.1"/>
    <property type="molecule type" value="Genomic_DNA"/>
</dbReference>
<dbReference type="Pfam" id="PF17123">
    <property type="entry name" value="zf-RING_11"/>
    <property type="match status" value="1"/>
</dbReference>
<feature type="compositionally biased region" description="Basic and acidic residues" evidence="1">
    <location>
        <begin position="1"/>
        <end position="10"/>
    </location>
</feature>
<feature type="region of interest" description="Disordered" evidence="1">
    <location>
        <begin position="1"/>
        <end position="279"/>
    </location>
</feature>
<dbReference type="Gene3D" id="3.30.40.10">
    <property type="entry name" value="Zinc/RING finger domain, C3HC4 (zinc finger)"/>
    <property type="match status" value="1"/>
</dbReference>
<feature type="compositionally biased region" description="Low complexity" evidence="1">
    <location>
        <begin position="197"/>
        <end position="218"/>
    </location>
</feature>
<feature type="compositionally biased region" description="Polar residues" evidence="1">
    <location>
        <begin position="106"/>
        <end position="116"/>
    </location>
</feature>
<dbReference type="GO" id="GO:0016567">
    <property type="term" value="P:protein ubiquitination"/>
    <property type="evidence" value="ECO:0007669"/>
    <property type="project" value="TreeGrafter"/>
</dbReference>
<reference evidence="3" key="1">
    <citation type="submission" date="2021-06" db="EMBL/GenBank/DDBJ databases">
        <title>Genome Sequence of Mortierella hyaline Strain SCG-10, a Cold-Adapted, Nitrate-Reducing Fungus Isolated from Soil in Minnesota, USA.</title>
        <authorList>
            <person name="Aldossari N."/>
        </authorList>
    </citation>
    <scope>NUCLEOTIDE SEQUENCE</scope>
    <source>
        <strain evidence="3">SCG-10</strain>
    </source>
</reference>
<feature type="region of interest" description="Disordered" evidence="1">
    <location>
        <begin position="517"/>
        <end position="542"/>
    </location>
</feature>
<dbReference type="PANTHER" id="PTHR45676:SF177">
    <property type="entry name" value="RING-TYPE E3 UBIQUITIN TRANSFERASE"/>
    <property type="match status" value="1"/>
</dbReference>
<dbReference type="OrthoDB" id="8062037at2759"/>
<feature type="compositionally biased region" description="Polar residues" evidence="1">
    <location>
        <begin position="393"/>
        <end position="415"/>
    </location>
</feature>
<feature type="compositionally biased region" description="Low complexity" evidence="1">
    <location>
        <begin position="57"/>
        <end position="68"/>
    </location>
</feature>
<dbReference type="PANTHER" id="PTHR45676">
    <property type="entry name" value="RING-H2 FINGER PROTEIN ATL51-RELATED"/>
    <property type="match status" value="1"/>
</dbReference>
<protein>
    <recommendedName>
        <fullName evidence="2">RING-type domain-containing protein</fullName>
    </recommendedName>
</protein>
<dbReference type="SUPFAM" id="SSF57850">
    <property type="entry name" value="RING/U-box"/>
    <property type="match status" value="1"/>
</dbReference>
<proteinExistence type="predicted"/>
<feature type="compositionally biased region" description="Polar residues" evidence="1">
    <location>
        <begin position="423"/>
        <end position="443"/>
    </location>
</feature>
<evidence type="ECO:0000259" key="2">
    <source>
        <dbReference type="Pfam" id="PF17123"/>
    </source>
</evidence>
<sequence length="664" mass="70460">MTVARSRTEDSVFSGRSAGVPTEASLGSRSEASHASNSSRPDPSSHIRFGGLFVGLSNSRGGTSISSSLMPLQPNSEDEDDYGHTAEDDRSQRRASSLYHHLDLGSTATDTEQQHQGAGPRASAGESRRPRPPRASRYPPPDLVAELIQGQFEQALTESGATASSTPTIPSGVPLAISATTPSIPTEASPSWTESIQQQQQQQQQQHQHQHQQQQQHQRAAPSDHLTTLPRPNSSSTSLETVNNSTAAGESHRDGSTSAGSSTSETPSDSALGEDLFGRRSTRIHRRRLRSSSLRGLLGFQPMSSVVTEERLAGTSTVEGESLPEQRNRGTQGPNGNLDRPRLVETRFFARLIAELGRGLRGHSAQTLESSGDRVSSGSTAVATAPTEFATEPSLSSNSATNEIADSTGTESGTTPAMPLSTAMETTPATDATSSSMDGLTTEPSPPVRPRRHTTIRFIQIGESGRFDLGGGRRSRNRSTGTGLGSLRSDSPEGTTGLAREDLADAIIMLLSNASTTTGLEGESSDNAPDGPEGSRPGRSRRSPWLVLTLSGAFLGSLLAGSGGEEEEGGMSYDDLWALSNLIGPARPTTTTQEAIDNAGFHVGQFDDASKGMRGFHTLGDGSKCLVCMSDYEEGEDMRALSCKHGFHQECIDKVYFLILDAKM</sequence>